<dbReference type="Gene3D" id="3.10.580.10">
    <property type="entry name" value="CBS-domain"/>
    <property type="match status" value="2"/>
</dbReference>
<dbReference type="InterPro" id="IPR046342">
    <property type="entry name" value="CBS_dom_sf"/>
</dbReference>
<evidence type="ECO:0000313" key="6">
    <source>
        <dbReference type="Proteomes" id="UP000467841"/>
    </source>
</evidence>
<keyword evidence="2 3" id="KW-0129">CBS domain</keyword>
<dbReference type="PANTHER" id="PTHR13780">
    <property type="entry name" value="AMP-ACTIVATED PROTEIN KINASE, GAMMA REGULATORY SUBUNIT"/>
    <property type="match status" value="1"/>
</dbReference>
<dbReference type="AlphaFoldDB" id="A0A6D2IUA0"/>
<keyword evidence="1" id="KW-0677">Repeat</keyword>
<dbReference type="EMBL" id="CACVBM020001071">
    <property type="protein sequence ID" value="CAA7028632.1"/>
    <property type="molecule type" value="Genomic_DNA"/>
</dbReference>
<sequence>MQQEKSKEDHSRLINVTAKDLTARNRRLVEVPYTATLSHAMNTLVANSISALPVAAPPGHWIGAGGSMIMESDKHTGAVRKHYIGILTMLDILAHIAGGGENPSDHSDLDRKMSSQVSSIIGHCIEGLSLWTLNPNTSFVECMEVFSKGIHRALVPLESSVESNHTISGVELVESASSYKMLTQMDLLRFLRDHHFDDLKSVLSRSISQLRAVNDSVYAITERTTVSNAINSMKAALLNAVPIVHAPDVAEEDHVQLVNGRHRKVIGTFSATDIKGCRLPELQTWLPLTALEFTEKASGKGREMVSCTEEATMEEAIEKVVTRGVHRLWVVDQQGLLIGVVSLTDIIRSIRAALM</sequence>
<evidence type="ECO:0000256" key="2">
    <source>
        <dbReference type="ARBA" id="ARBA00023122"/>
    </source>
</evidence>
<dbReference type="PANTHER" id="PTHR13780:SF101">
    <property type="entry name" value="SNF1-RELATED PROTEIN KINASE REGULATORY SUBUNIT GAMMA-LIKE PV42A"/>
    <property type="match status" value="1"/>
</dbReference>
<dbReference type="OrthoDB" id="449052at2759"/>
<evidence type="ECO:0000259" key="4">
    <source>
        <dbReference type="PROSITE" id="PS51371"/>
    </source>
</evidence>
<comment type="caution">
    <text evidence="5">The sequence shown here is derived from an EMBL/GenBank/DDBJ whole genome shotgun (WGS) entry which is preliminary data.</text>
</comment>
<dbReference type="PROSITE" id="PS51371">
    <property type="entry name" value="CBS"/>
    <property type="match status" value="1"/>
</dbReference>
<name>A0A6D2IUA0_9BRAS</name>
<dbReference type="InterPro" id="IPR050511">
    <property type="entry name" value="AMPK_gamma/SDS23_families"/>
</dbReference>
<evidence type="ECO:0000313" key="5">
    <source>
        <dbReference type="EMBL" id="CAA7028632.1"/>
    </source>
</evidence>
<evidence type="ECO:0000256" key="1">
    <source>
        <dbReference type="ARBA" id="ARBA00022737"/>
    </source>
</evidence>
<proteinExistence type="predicted"/>
<dbReference type="FunFam" id="3.10.580.10:FF:000109">
    <property type="entry name" value="SNF1-related protein kinase regulatory subunit gamma-like PV42b"/>
    <property type="match status" value="1"/>
</dbReference>
<dbReference type="FunFam" id="3.10.580.10:FF:000097">
    <property type="entry name" value="SNF1-related protein kinase regulatory subunit gamma-like PV42a"/>
    <property type="match status" value="1"/>
</dbReference>
<gene>
    <name evidence="5" type="ORF">MERR_LOCUS15867</name>
</gene>
<dbReference type="GO" id="GO:0005737">
    <property type="term" value="C:cytoplasm"/>
    <property type="evidence" value="ECO:0007669"/>
    <property type="project" value="TreeGrafter"/>
</dbReference>
<accession>A0A6D2IUA0</accession>
<evidence type="ECO:0000256" key="3">
    <source>
        <dbReference type="PROSITE-ProRule" id="PRU00703"/>
    </source>
</evidence>
<dbReference type="InterPro" id="IPR000644">
    <property type="entry name" value="CBS_dom"/>
</dbReference>
<keyword evidence="6" id="KW-1185">Reference proteome</keyword>
<dbReference type="Pfam" id="PF00571">
    <property type="entry name" value="CBS"/>
    <property type="match status" value="1"/>
</dbReference>
<dbReference type="Proteomes" id="UP000467841">
    <property type="component" value="Unassembled WGS sequence"/>
</dbReference>
<reference evidence="5" key="1">
    <citation type="submission" date="2020-01" db="EMBL/GenBank/DDBJ databases">
        <authorList>
            <person name="Mishra B."/>
        </authorList>
    </citation>
    <scope>NUCLEOTIDE SEQUENCE [LARGE SCALE GENOMIC DNA]</scope>
</reference>
<organism evidence="5 6">
    <name type="scientific">Microthlaspi erraticum</name>
    <dbReference type="NCBI Taxonomy" id="1685480"/>
    <lineage>
        <taxon>Eukaryota</taxon>
        <taxon>Viridiplantae</taxon>
        <taxon>Streptophyta</taxon>
        <taxon>Embryophyta</taxon>
        <taxon>Tracheophyta</taxon>
        <taxon>Spermatophyta</taxon>
        <taxon>Magnoliopsida</taxon>
        <taxon>eudicotyledons</taxon>
        <taxon>Gunneridae</taxon>
        <taxon>Pentapetalae</taxon>
        <taxon>rosids</taxon>
        <taxon>malvids</taxon>
        <taxon>Brassicales</taxon>
        <taxon>Brassicaceae</taxon>
        <taxon>Coluteocarpeae</taxon>
        <taxon>Microthlaspi</taxon>
    </lineage>
</organism>
<protein>
    <recommendedName>
        <fullName evidence="4">CBS domain-containing protein</fullName>
    </recommendedName>
</protein>
<dbReference type="SUPFAM" id="SSF54631">
    <property type="entry name" value="CBS-domain pair"/>
    <property type="match status" value="2"/>
</dbReference>
<dbReference type="GO" id="GO:0005634">
    <property type="term" value="C:nucleus"/>
    <property type="evidence" value="ECO:0007669"/>
    <property type="project" value="TreeGrafter"/>
</dbReference>
<feature type="domain" description="CBS" evidence="4">
    <location>
        <begin position="300"/>
        <end position="355"/>
    </location>
</feature>
<dbReference type="SMART" id="SM00116">
    <property type="entry name" value="CBS"/>
    <property type="match status" value="3"/>
</dbReference>